<dbReference type="Gene3D" id="3.30.710.10">
    <property type="entry name" value="Potassium Channel Kv1.1, Chain A"/>
    <property type="match status" value="1"/>
</dbReference>
<dbReference type="PIRSF" id="PIRSF037037">
    <property type="entry name" value="Kelch-like_protein_gigaxonin"/>
    <property type="match status" value="1"/>
</dbReference>
<dbReference type="Bgee" id="ENSGACG00000014215">
    <property type="expression patterns" value="Expressed in testis"/>
</dbReference>
<dbReference type="SUPFAM" id="SSF54695">
    <property type="entry name" value="POZ domain"/>
    <property type="match status" value="1"/>
</dbReference>
<dbReference type="InterPro" id="IPR011333">
    <property type="entry name" value="SKP1/BTB/POZ_sf"/>
</dbReference>
<dbReference type="Pfam" id="PF24681">
    <property type="entry name" value="Kelch_KLHDC2_KLHL20_DRC7"/>
    <property type="match status" value="1"/>
</dbReference>
<dbReference type="SUPFAM" id="SSF117281">
    <property type="entry name" value="Kelch motif"/>
    <property type="match status" value="1"/>
</dbReference>
<dbReference type="GeneTree" id="ENSGT00940000154664"/>
<dbReference type="SMART" id="SM00875">
    <property type="entry name" value="BACK"/>
    <property type="match status" value="1"/>
</dbReference>
<dbReference type="SMART" id="SM00612">
    <property type="entry name" value="Kelch"/>
    <property type="match status" value="6"/>
</dbReference>
<dbReference type="Pfam" id="PF01344">
    <property type="entry name" value="Kelch_1"/>
    <property type="match status" value="1"/>
</dbReference>
<dbReference type="InterPro" id="IPR000210">
    <property type="entry name" value="BTB/POZ_dom"/>
</dbReference>
<dbReference type="OMA" id="YTWHEVA"/>
<sequence>MSDKSKSLLESSSEFNVLRLRKEFCDAVVRVEDVAFEIHKAILSKCSMYFTALFRRWPPPDRNVFHIPGVSPRAMQLIIEFAYTGSVAVTEENVQELLLAADQLNVLDVVRSCCDFLAGLLNAENCVGVFQFTDVCFSRELRDRALSYIAGRFEEVVLSEEFLQLSACQLAIILGRDDLNVREESAAFEAVLRWIAHRPQEREGNMARLLSKVRLANLSTNYILFNVMSNKLVNNKDCQAVVADAINTISLVMKYPNSHIAKTIARPRLPNAILLAIGGWSVGDPTNSVEAYDVRTDCWLDVTNANQRPRAYHGSAVFHGSVYCVGGFDRTEHFNSVCRLELSTLTWHQAASMNHRRCYVSVSVLADFMYAMGGFNGHERLSTAERYRPDINQWKLIAPMHEQRSDASSTTLHNKVYICGGFNGTECLQTAERYDPETDQWTMISPMSCRRSGIGVTTYADQVFAVGGFDGANRLRSTEVYNPLSDAWDEVRPMLTPRSNFGIEVLDGSLFVVGGFNGMTTTNHVEHYDAATGEWTEACSMDVFRSALSCCVFSRLANMSGYVVSRDRGRDPVVEEGSEESGDSG</sequence>
<dbReference type="PANTHER" id="PTHR45632:SF3">
    <property type="entry name" value="KELCH-LIKE PROTEIN 32"/>
    <property type="match status" value="1"/>
</dbReference>
<feature type="domain" description="BTB" evidence="3">
    <location>
        <begin position="25"/>
        <end position="91"/>
    </location>
</feature>
<dbReference type="PROSITE" id="PS50097">
    <property type="entry name" value="BTB"/>
    <property type="match status" value="1"/>
</dbReference>
<dbReference type="PANTHER" id="PTHR45632">
    <property type="entry name" value="LD33804P"/>
    <property type="match status" value="1"/>
</dbReference>
<dbReference type="GeneID" id="120831177"/>
<evidence type="ECO:0000313" key="4">
    <source>
        <dbReference type="Ensembl" id="ENSGACP00000018776.2"/>
    </source>
</evidence>
<keyword evidence="2" id="KW-0677">Repeat</keyword>
<dbReference type="KEGG" id="gat:120831177"/>
<dbReference type="eggNOG" id="KOG4441">
    <property type="taxonomic scope" value="Eukaryota"/>
</dbReference>
<dbReference type="Ensembl" id="ENSGACT00000018814.2">
    <property type="protein sequence ID" value="ENSGACP00000018776.2"/>
    <property type="gene ID" value="ENSGACG00000014215.2"/>
</dbReference>
<dbReference type="AlphaFoldDB" id="G3PME5"/>
<dbReference type="InParanoid" id="G3PME5"/>
<reference evidence="4" key="2">
    <citation type="submission" date="2025-08" db="UniProtKB">
        <authorList>
            <consortium name="Ensembl"/>
        </authorList>
    </citation>
    <scope>IDENTIFICATION</scope>
</reference>
<dbReference type="Proteomes" id="UP000007635">
    <property type="component" value="Chromosome XIII"/>
</dbReference>
<keyword evidence="1" id="KW-0880">Kelch repeat</keyword>
<accession>G3PME5</accession>
<dbReference type="FunFam" id="1.25.40.420:FF:000001">
    <property type="entry name" value="Kelch-like family member 12"/>
    <property type="match status" value="1"/>
</dbReference>
<proteinExistence type="predicted"/>
<protein>
    <recommendedName>
        <fullName evidence="3">BTB domain-containing protein</fullName>
    </recommendedName>
</protein>
<dbReference type="Gene3D" id="1.25.40.420">
    <property type="match status" value="1"/>
</dbReference>
<evidence type="ECO:0000259" key="3">
    <source>
        <dbReference type="PROSITE" id="PS50097"/>
    </source>
</evidence>
<dbReference type="Gene3D" id="2.120.10.80">
    <property type="entry name" value="Kelch-type beta propeller"/>
    <property type="match status" value="1"/>
</dbReference>
<reference evidence="4" key="3">
    <citation type="submission" date="2025-09" db="UniProtKB">
        <authorList>
            <consortium name="Ensembl"/>
        </authorList>
    </citation>
    <scope>IDENTIFICATION</scope>
</reference>
<dbReference type="RefSeq" id="XP_040052341.1">
    <property type="nucleotide sequence ID" value="XM_040196407.1"/>
</dbReference>
<dbReference type="Pfam" id="PF00651">
    <property type="entry name" value="BTB"/>
    <property type="match status" value="1"/>
</dbReference>
<evidence type="ECO:0000256" key="1">
    <source>
        <dbReference type="ARBA" id="ARBA00022441"/>
    </source>
</evidence>
<dbReference type="OrthoDB" id="191037at2759"/>
<evidence type="ECO:0000256" key="2">
    <source>
        <dbReference type="ARBA" id="ARBA00022737"/>
    </source>
</evidence>
<dbReference type="SMART" id="SM00225">
    <property type="entry name" value="BTB"/>
    <property type="match status" value="1"/>
</dbReference>
<dbReference type="STRING" id="69293.ENSGACP00000018776"/>
<reference evidence="4 5" key="1">
    <citation type="journal article" date="2021" name="G3 (Bethesda)">
        <title>Improved contiguity of the threespine stickleback genome using long-read sequencing.</title>
        <authorList>
            <person name="Nath S."/>
            <person name="Shaw D.E."/>
            <person name="White M.A."/>
        </authorList>
    </citation>
    <scope>NUCLEOTIDE SEQUENCE [LARGE SCALE GENOMIC DNA]</scope>
    <source>
        <strain evidence="4 5">Lake Benthic</strain>
    </source>
</reference>
<dbReference type="InterPro" id="IPR006652">
    <property type="entry name" value="Kelch_1"/>
</dbReference>
<keyword evidence="5" id="KW-1185">Reference proteome</keyword>
<dbReference type="Pfam" id="PF07707">
    <property type="entry name" value="BACK"/>
    <property type="match status" value="1"/>
</dbReference>
<dbReference type="InterPro" id="IPR015915">
    <property type="entry name" value="Kelch-typ_b-propeller"/>
</dbReference>
<evidence type="ECO:0000313" key="5">
    <source>
        <dbReference type="Proteomes" id="UP000007635"/>
    </source>
</evidence>
<dbReference type="InterPro" id="IPR017096">
    <property type="entry name" value="BTB-kelch_protein"/>
</dbReference>
<dbReference type="InterPro" id="IPR011705">
    <property type="entry name" value="BACK"/>
</dbReference>
<organism evidence="4 5">
    <name type="scientific">Gasterosteus aculeatus aculeatus</name>
    <name type="common">three-spined stickleback</name>
    <dbReference type="NCBI Taxonomy" id="481459"/>
    <lineage>
        <taxon>Eukaryota</taxon>
        <taxon>Metazoa</taxon>
        <taxon>Chordata</taxon>
        <taxon>Craniata</taxon>
        <taxon>Vertebrata</taxon>
        <taxon>Euteleostomi</taxon>
        <taxon>Actinopterygii</taxon>
        <taxon>Neopterygii</taxon>
        <taxon>Teleostei</taxon>
        <taxon>Neoteleostei</taxon>
        <taxon>Acanthomorphata</taxon>
        <taxon>Eupercaria</taxon>
        <taxon>Perciformes</taxon>
        <taxon>Cottioidei</taxon>
        <taxon>Gasterosteales</taxon>
        <taxon>Gasterosteidae</taxon>
        <taxon>Gasterosteus</taxon>
    </lineage>
</organism>
<name>G3PME5_GASAC</name>